<name>A0A1J5PT07_9ZZZZ</name>
<sequence length="61" mass="6580">MEAGIEPVDQYVGEFIEKAALDWFNDYRLRVASGAVVHKSRGDAQIRQGAFANLAGSVLAA</sequence>
<dbReference type="AlphaFoldDB" id="A0A1J5PT07"/>
<protein>
    <submittedName>
        <fullName evidence="1">FeMo cofactor biosynthesis protein NifB</fullName>
    </submittedName>
</protein>
<reference evidence="1" key="1">
    <citation type="submission" date="2016-10" db="EMBL/GenBank/DDBJ databases">
        <title>Sequence of Gallionella enrichment culture.</title>
        <authorList>
            <person name="Poehlein A."/>
            <person name="Muehling M."/>
            <person name="Daniel R."/>
        </authorList>
    </citation>
    <scope>NUCLEOTIDE SEQUENCE</scope>
</reference>
<evidence type="ECO:0000313" key="1">
    <source>
        <dbReference type="EMBL" id="OIQ70863.1"/>
    </source>
</evidence>
<proteinExistence type="predicted"/>
<organism evidence="1">
    <name type="scientific">mine drainage metagenome</name>
    <dbReference type="NCBI Taxonomy" id="410659"/>
    <lineage>
        <taxon>unclassified sequences</taxon>
        <taxon>metagenomes</taxon>
        <taxon>ecological metagenomes</taxon>
    </lineage>
</organism>
<gene>
    <name evidence="1" type="primary">nifB_8</name>
    <name evidence="1" type="ORF">GALL_475170</name>
</gene>
<comment type="caution">
    <text evidence="1">The sequence shown here is derived from an EMBL/GenBank/DDBJ whole genome shotgun (WGS) entry which is preliminary data.</text>
</comment>
<dbReference type="EMBL" id="MLJW01003988">
    <property type="protein sequence ID" value="OIQ70863.1"/>
    <property type="molecule type" value="Genomic_DNA"/>
</dbReference>
<accession>A0A1J5PT07</accession>